<keyword evidence="2" id="KW-0812">Transmembrane</keyword>
<feature type="compositionally biased region" description="Basic and acidic residues" evidence="1">
    <location>
        <begin position="69"/>
        <end position="82"/>
    </location>
</feature>
<dbReference type="AlphaFoldDB" id="A9V3F0"/>
<protein>
    <recommendedName>
        <fullName evidence="5">IRG-type G domain-containing protein</fullName>
    </recommendedName>
</protein>
<dbReference type="RefSeq" id="XP_001747125.1">
    <property type="nucleotide sequence ID" value="XM_001747073.1"/>
</dbReference>
<feature type="transmembrane region" description="Helical" evidence="2">
    <location>
        <begin position="6"/>
        <end position="24"/>
    </location>
</feature>
<organism evidence="3 4">
    <name type="scientific">Monosiga brevicollis</name>
    <name type="common">Choanoflagellate</name>
    <dbReference type="NCBI Taxonomy" id="81824"/>
    <lineage>
        <taxon>Eukaryota</taxon>
        <taxon>Choanoflagellata</taxon>
        <taxon>Craspedida</taxon>
        <taxon>Salpingoecidae</taxon>
        <taxon>Monosiga</taxon>
    </lineage>
</organism>
<sequence>MGQTQAVAAAVAGGTVLISSLLTWREYFRQPPPKPRAQQAPPPKTATAAPTRAAAAPAAGDDQNSSSPPRRENEQPDAHVQDQSDDQLEDQGGHASDEAPAPAPAPALTEPAPESSLAPALDMSTIDDADYVWVQQNLQPYMPDNKDFADFFHIAVAGAQGVGKTQLMLWLRALFKMLMAEDQAEILSSSAEPAEAAEDSEEAKLLRFYARLSQLQENDMDRPKPENDMRHPTPWQPVEEAQVMLWDLPGGGVAPSMAGGDDALDVSTQGYVNSMQLHTMSCVVVVVGLHDTEVALNVVNACHEDHVPLVLVQTHVDELVRDTLKKEGRQVDAESLHARLESLLEGRRAYLRQTYQLTEQDALFLTNLTPYTDPDVHRALDRAEASCYELPACLSAILNRTHDRHAESRDVLHRWLDSLIQTAGYHLAYVAGVRSTH</sequence>
<feature type="region of interest" description="Disordered" evidence="1">
    <location>
        <begin position="28"/>
        <end position="117"/>
    </location>
</feature>
<evidence type="ECO:0000256" key="2">
    <source>
        <dbReference type="SAM" id="Phobius"/>
    </source>
</evidence>
<dbReference type="Gene3D" id="3.40.50.300">
    <property type="entry name" value="P-loop containing nucleotide triphosphate hydrolases"/>
    <property type="match status" value="1"/>
</dbReference>
<gene>
    <name evidence="3" type="ORF">MONBRDRAFT_9522</name>
</gene>
<accession>A9V3F0</accession>
<name>A9V3F0_MONBE</name>
<reference evidence="3 4" key="1">
    <citation type="journal article" date="2008" name="Nature">
        <title>The genome of the choanoflagellate Monosiga brevicollis and the origin of metazoans.</title>
        <authorList>
            <consortium name="JGI Sequencing"/>
            <person name="King N."/>
            <person name="Westbrook M.J."/>
            <person name="Young S.L."/>
            <person name="Kuo A."/>
            <person name="Abedin M."/>
            <person name="Chapman J."/>
            <person name="Fairclough S."/>
            <person name="Hellsten U."/>
            <person name="Isogai Y."/>
            <person name="Letunic I."/>
            <person name="Marr M."/>
            <person name="Pincus D."/>
            <person name="Putnam N."/>
            <person name="Rokas A."/>
            <person name="Wright K.J."/>
            <person name="Zuzow R."/>
            <person name="Dirks W."/>
            <person name="Good M."/>
            <person name="Goodstein D."/>
            <person name="Lemons D."/>
            <person name="Li W."/>
            <person name="Lyons J.B."/>
            <person name="Morris A."/>
            <person name="Nichols S."/>
            <person name="Richter D.J."/>
            <person name="Salamov A."/>
            <person name="Bork P."/>
            <person name="Lim W.A."/>
            <person name="Manning G."/>
            <person name="Miller W.T."/>
            <person name="McGinnis W."/>
            <person name="Shapiro H."/>
            <person name="Tjian R."/>
            <person name="Grigoriev I.V."/>
            <person name="Rokhsar D."/>
        </authorList>
    </citation>
    <scope>NUCLEOTIDE SEQUENCE [LARGE SCALE GENOMIC DNA]</scope>
    <source>
        <strain evidence="4">MX1 / ATCC 50154</strain>
    </source>
</reference>
<evidence type="ECO:0008006" key="5">
    <source>
        <dbReference type="Google" id="ProtNLM"/>
    </source>
</evidence>
<dbReference type="InterPro" id="IPR027417">
    <property type="entry name" value="P-loop_NTPase"/>
</dbReference>
<dbReference type="SUPFAM" id="SSF52540">
    <property type="entry name" value="P-loop containing nucleoside triphosphate hydrolases"/>
    <property type="match status" value="1"/>
</dbReference>
<dbReference type="KEGG" id="mbr:MONBRDRAFT_9522"/>
<keyword evidence="4" id="KW-1185">Reference proteome</keyword>
<dbReference type="Proteomes" id="UP000001357">
    <property type="component" value="Unassembled WGS sequence"/>
</dbReference>
<dbReference type="GeneID" id="5892414"/>
<feature type="compositionally biased region" description="Pro residues" evidence="1">
    <location>
        <begin position="30"/>
        <end position="44"/>
    </location>
</feature>
<keyword evidence="2" id="KW-1133">Transmembrane helix</keyword>
<feature type="compositionally biased region" description="Low complexity" evidence="1">
    <location>
        <begin position="45"/>
        <end position="59"/>
    </location>
</feature>
<dbReference type="InParanoid" id="A9V3F0"/>
<evidence type="ECO:0000313" key="3">
    <source>
        <dbReference type="EMBL" id="EDQ88049.1"/>
    </source>
</evidence>
<keyword evidence="2" id="KW-0472">Membrane</keyword>
<evidence type="ECO:0000313" key="4">
    <source>
        <dbReference type="Proteomes" id="UP000001357"/>
    </source>
</evidence>
<evidence type="ECO:0000256" key="1">
    <source>
        <dbReference type="SAM" id="MobiDB-lite"/>
    </source>
</evidence>
<dbReference type="EMBL" id="CH991556">
    <property type="protein sequence ID" value="EDQ88049.1"/>
    <property type="molecule type" value="Genomic_DNA"/>
</dbReference>
<proteinExistence type="predicted"/>